<keyword evidence="3 5" id="KW-1133">Transmembrane helix</keyword>
<evidence type="ECO:0000256" key="3">
    <source>
        <dbReference type="ARBA" id="ARBA00022989"/>
    </source>
</evidence>
<evidence type="ECO:0000313" key="6">
    <source>
        <dbReference type="EMBL" id="RKU40119.1"/>
    </source>
</evidence>
<dbReference type="InterPro" id="IPR006838">
    <property type="entry name" value="ADTRP_AIG1"/>
</dbReference>
<dbReference type="EMBL" id="QVQW01000120">
    <property type="protein sequence ID" value="RKU40119.1"/>
    <property type="molecule type" value="Genomic_DNA"/>
</dbReference>
<gene>
    <name evidence="6" type="ORF">DL546_002014</name>
</gene>
<reference evidence="6 7" key="1">
    <citation type="submission" date="2018-08" db="EMBL/GenBank/DDBJ databases">
        <title>Draft genome of the lignicolous fungus Coniochaeta pulveracea.</title>
        <authorList>
            <person name="Borstlap C.J."/>
            <person name="De Witt R.N."/>
            <person name="Botha A."/>
            <person name="Volschenk H."/>
        </authorList>
    </citation>
    <scope>NUCLEOTIDE SEQUENCE [LARGE SCALE GENOMIC DNA]</scope>
    <source>
        <strain evidence="6 7">CAB683</strain>
    </source>
</reference>
<feature type="transmembrane region" description="Helical" evidence="5">
    <location>
        <begin position="90"/>
        <end position="109"/>
    </location>
</feature>
<dbReference type="OrthoDB" id="1898221at2759"/>
<feature type="transmembrane region" description="Helical" evidence="5">
    <location>
        <begin position="129"/>
        <end position="147"/>
    </location>
</feature>
<keyword evidence="7" id="KW-1185">Reference proteome</keyword>
<dbReference type="AlphaFoldDB" id="A0A420XX57"/>
<keyword evidence="4 5" id="KW-0472">Membrane</keyword>
<organism evidence="6 7">
    <name type="scientific">Coniochaeta pulveracea</name>
    <dbReference type="NCBI Taxonomy" id="177199"/>
    <lineage>
        <taxon>Eukaryota</taxon>
        <taxon>Fungi</taxon>
        <taxon>Dikarya</taxon>
        <taxon>Ascomycota</taxon>
        <taxon>Pezizomycotina</taxon>
        <taxon>Sordariomycetes</taxon>
        <taxon>Sordariomycetidae</taxon>
        <taxon>Coniochaetales</taxon>
        <taxon>Coniochaetaceae</taxon>
        <taxon>Coniochaeta</taxon>
    </lineage>
</organism>
<dbReference type="PANTHER" id="PTHR10989">
    <property type="entry name" value="ANDROGEN-INDUCED PROTEIN 1-RELATED"/>
    <property type="match status" value="1"/>
</dbReference>
<proteinExistence type="predicted"/>
<dbReference type="Proteomes" id="UP000275385">
    <property type="component" value="Unassembled WGS sequence"/>
</dbReference>
<dbReference type="GO" id="GO:0016020">
    <property type="term" value="C:membrane"/>
    <property type="evidence" value="ECO:0007669"/>
    <property type="project" value="InterPro"/>
</dbReference>
<dbReference type="STRING" id="177199.A0A420XX57"/>
<evidence type="ECO:0000313" key="7">
    <source>
        <dbReference type="Proteomes" id="UP000275385"/>
    </source>
</evidence>
<evidence type="ECO:0008006" key="8">
    <source>
        <dbReference type="Google" id="ProtNLM"/>
    </source>
</evidence>
<feature type="transmembrane region" description="Helical" evidence="5">
    <location>
        <begin position="154"/>
        <end position="172"/>
    </location>
</feature>
<protein>
    <recommendedName>
        <fullName evidence="8">FAR-17a/AIG1-like protein</fullName>
    </recommendedName>
</protein>
<dbReference type="GO" id="GO:0012505">
    <property type="term" value="C:endomembrane system"/>
    <property type="evidence" value="ECO:0007669"/>
    <property type="project" value="UniProtKB-SubCell"/>
</dbReference>
<feature type="transmembrane region" description="Helical" evidence="5">
    <location>
        <begin position="20"/>
        <end position="42"/>
    </location>
</feature>
<dbReference type="Pfam" id="PF04750">
    <property type="entry name" value="Far-17a_AIG1"/>
    <property type="match status" value="1"/>
</dbReference>
<evidence type="ECO:0000256" key="1">
    <source>
        <dbReference type="ARBA" id="ARBA00004127"/>
    </source>
</evidence>
<comment type="caution">
    <text evidence="6">The sequence shown here is derived from an EMBL/GenBank/DDBJ whole genome shotgun (WGS) entry which is preliminary data.</text>
</comment>
<keyword evidence="2 5" id="KW-0812">Transmembrane</keyword>
<feature type="transmembrane region" description="Helical" evidence="5">
    <location>
        <begin position="54"/>
        <end position="78"/>
    </location>
</feature>
<evidence type="ECO:0000256" key="4">
    <source>
        <dbReference type="ARBA" id="ARBA00023136"/>
    </source>
</evidence>
<accession>A0A420XX57</accession>
<name>A0A420XX57_9PEZI</name>
<evidence type="ECO:0000256" key="2">
    <source>
        <dbReference type="ARBA" id="ARBA00022692"/>
    </source>
</evidence>
<comment type="subcellular location">
    <subcellularLocation>
        <location evidence="1">Endomembrane system</location>
        <topology evidence="1">Multi-pass membrane protein</topology>
    </subcellularLocation>
</comment>
<sequence>MAVNSAHHRLQRLSSPSRSVSALIHLAGILSFSASFRYLTLYPTPLSQNYGGSFQFLTIIGLASALATFSVGLLADLTLSPTLFAVKNRLSVCSAPLEVLVSILYWGLVAIDPSLVVPPEFALPFLPDFGFHAMPAIMLTIDLLLLSPPWTIRAYPAMALSLTIAFLYWAWVEYCFGKNGMYPYPIFELLNTWQRVILFTVSAALMTGSTMALKLVYGTLNGIEALKEEAKHPLKTE</sequence>
<evidence type="ECO:0000256" key="5">
    <source>
        <dbReference type="SAM" id="Phobius"/>
    </source>
</evidence>
<dbReference type="PANTHER" id="PTHR10989:SF16">
    <property type="entry name" value="AT02829P-RELATED"/>
    <property type="match status" value="1"/>
</dbReference>
<feature type="transmembrane region" description="Helical" evidence="5">
    <location>
        <begin position="192"/>
        <end position="217"/>
    </location>
</feature>